<evidence type="ECO:0000256" key="2">
    <source>
        <dbReference type="ARBA" id="ARBA00022670"/>
    </source>
</evidence>
<comment type="similarity">
    <text evidence="1">Belongs to the peptidase C48 family.</text>
</comment>
<keyword evidence="3" id="KW-0378">Hydrolase</keyword>
<feature type="compositionally biased region" description="Basic and acidic residues" evidence="4">
    <location>
        <begin position="1"/>
        <end position="11"/>
    </location>
</feature>
<reference evidence="6 7" key="1">
    <citation type="submission" date="2014-04" db="EMBL/GenBank/DDBJ databases">
        <authorList>
            <consortium name="DOE Joint Genome Institute"/>
            <person name="Kuo A."/>
            <person name="Gay G."/>
            <person name="Dore J."/>
            <person name="Kohler A."/>
            <person name="Nagy L.G."/>
            <person name="Floudas D."/>
            <person name="Copeland A."/>
            <person name="Barry K.W."/>
            <person name="Cichocki N."/>
            <person name="Veneault-Fourrey C."/>
            <person name="LaButti K."/>
            <person name="Lindquist E.A."/>
            <person name="Lipzen A."/>
            <person name="Lundell T."/>
            <person name="Morin E."/>
            <person name="Murat C."/>
            <person name="Sun H."/>
            <person name="Tunlid A."/>
            <person name="Henrissat B."/>
            <person name="Grigoriev I.V."/>
            <person name="Hibbett D.S."/>
            <person name="Martin F."/>
            <person name="Nordberg H.P."/>
            <person name="Cantor M.N."/>
            <person name="Hua S.X."/>
        </authorList>
    </citation>
    <scope>NUCLEOTIDE SEQUENCE [LARGE SCALE GENOMIC DNA]</scope>
    <source>
        <strain evidence="7">h7</strain>
    </source>
</reference>
<dbReference type="HOGENOM" id="CLU_004552_0_0_1"/>
<dbReference type="InterPro" id="IPR003653">
    <property type="entry name" value="Peptidase_C48_C"/>
</dbReference>
<dbReference type="Proteomes" id="UP000053424">
    <property type="component" value="Unassembled WGS sequence"/>
</dbReference>
<dbReference type="PANTHER" id="PTHR33096">
    <property type="entry name" value="CXC2 DOMAIN-CONTAINING PROTEIN"/>
    <property type="match status" value="1"/>
</dbReference>
<evidence type="ECO:0000256" key="4">
    <source>
        <dbReference type="SAM" id="MobiDB-lite"/>
    </source>
</evidence>
<evidence type="ECO:0000259" key="5">
    <source>
        <dbReference type="Pfam" id="PF02902"/>
    </source>
</evidence>
<dbReference type="Pfam" id="PF18758">
    <property type="entry name" value="KDZ"/>
    <property type="match status" value="1"/>
</dbReference>
<dbReference type="PANTHER" id="PTHR33096:SF1">
    <property type="entry name" value="CXC1-LIKE CYSTEINE CLUSTER ASSOCIATED WITH KDZ TRANSPOSASES DOMAIN-CONTAINING PROTEIN"/>
    <property type="match status" value="1"/>
</dbReference>
<dbReference type="GO" id="GO:0019783">
    <property type="term" value="F:ubiquitin-like protein peptidase activity"/>
    <property type="evidence" value="ECO:0007669"/>
    <property type="project" value="UniProtKB-ARBA"/>
</dbReference>
<accession>A0A0C3C3P3</accession>
<protein>
    <recommendedName>
        <fullName evidence="5">Ubiquitin-like protease family profile domain-containing protein</fullName>
    </recommendedName>
</protein>
<evidence type="ECO:0000256" key="1">
    <source>
        <dbReference type="ARBA" id="ARBA00005234"/>
    </source>
</evidence>
<dbReference type="EMBL" id="KN831792">
    <property type="protein sequence ID" value="KIM38191.1"/>
    <property type="molecule type" value="Genomic_DNA"/>
</dbReference>
<sequence>MDMYISRERSRQPATSRGLGAHFTSPVKKRPGKRKTQVMTTTAFDATRKKQRLQDELDALLATEVPVVRKRKSGPMDDGVPHERGMEEECEEVEIREEPVELLGQGSLDAGQEPEGGLPESYPQDNTESNSNNLENQARKKKRVTPDQATTILYEKWRALLPLLVDDILAYTSSSIGIAIQTVGSEIKGLCRTPSRPGLADLKVTKVICLYFDHFKSINVLTCSCCPQALAQVLVRNGLFPTAPSQIRMAISIELLDFYAALFERSCDAVNAMAAALNTFYTKRGFHFLNNKNEKIREPFRRGLGYAAQWLDGLRVLIERRVEDALTASDQILQQDAASTLQKNDLENLSECMRILRQLCPACFGGSTFGRPLEDGGDFQICTDGNFHHRHLISGGSSIPFHDPKHIIPKAFVDETGEKIIKARKLLPKRRKCPVPDEAIDDCEESYDAANGDKKKAAGEARYDDYGWMSLVCRHDIPLFFANIDTPGEQQKYAIALILWFAKHVPKNATFSVLYDIACVVDRSVNKFDILPADLLNRVQFVTTAMHVYGHQWACQLAYNPRLCRGLGLTDGEGVERIWSRLRKMVGIVRTSSVARRIWLTDRQLSSIAHDLRDDLGDWIRRRLKQGIQKQGEKAKEFLKTITVSNAELQTQWEMQKGAQMSLRSHAPARLKKELDTVLTLQGDLDAVEKAIQTAKVALSASSAPSQSASILVGLEEMHDQLSEKVEELYVSLNIHESYPDLQGVGIDFVRTLLMARDLKVNIRKRAIGSFFEWDRLDQAVGGRSNPLGTKLHQHTRKAIAKRQPALMRSIRKFNLYCEKLENLYEPTSNIPLPLPLPTKLMELRDNSSLMEDVWITPSNENLPMWLEDSEVREGIRAMLKAERCVEEQRRLGMESDNLCRWFGREIGAVELALRNPLYSSLNVVLSQYRDHLHHQKPRWVTPMASALRFDNHITNSKVQAARFLPESETLSLRWVHELRSSSQEIRHPEEGSMTPSEVNDADSDVEESFEGFLPSTEPDDVLITESMESLDDGEEGMDTDSSALAYASEDLSLVWTPPGMNEDVSFIDYFNSLVIAPFVGAKYAKRKYGSDWFSDPDLRRFDSPTSLLNDTCINGGAAVIQQLFSEIPFIQILPGDAPFSPHIFCRKSVTRPLTKNSGEICGRHWVLAVAYVRSGEVYLFDSFAGRNEWKKDIPDISLLIRRLILIAKNQGHTLDIPKSGWVAKRAVVQSVQSNGHDCGLWVLAWIAIVFRGFNSSGTLLTEDIMPEWRALLVRLIRNLPQLVRIYANADFIRIVARYYKQASEYGQEDFLLLDGYKIFKDRWPASQYSPSDFFGKVKKATRVVNPISLAMGRYWFDELNLQQDRRDRDYASRWGLGFLTFPEDADITNASQGSKGESDGGDDGDDSDAENSGELDGEDDMTADPEWFQRVQSLVDDDEANILPPKHLRLRRRKVTLRPWALAM</sequence>
<name>A0A0C3C3P3_HEBCY</name>
<gene>
    <name evidence="6" type="ORF">M413DRAFT_30325</name>
</gene>
<dbReference type="SUPFAM" id="SSF54001">
    <property type="entry name" value="Cysteine proteinases"/>
    <property type="match status" value="1"/>
</dbReference>
<proteinExistence type="inferred from homology"/>
<feature type="domain" description="Ubiquitin-like protease family profile" evidence="5">
    <location>
        <begin position="1163"/>
        <end position="1270"/>
    </location>
</feature>
<dbReference type="InterPro" id="IPR038765">
    <property type="entry name" value="Papain-like_cys_pep_sf"/>
</dbReference>
<dbReference type="GO" id="GO:0006508">
    <property type="term" value="P:proteolysis"/>
    <property type="evidence" value="ECO:0007669"/>
    <property type="project" value="UniProtKB-KW"/>
</dbReference>
<feature type="region of interest" description="Disordered" evidence="4">
    <location>
        <begin position="1"/>
        <end position="39"/>
    </location>
</feature>
<evidence type="ECO:0000313" key="6">
    <source>
        <dbReference type="EMBL" id="KIM38191.1"/>
    </source>
</evidence>
<feature type="region of interest" description="Disordered" evidence="4">
    <location>
        <begin position="1388"/>
        <end position="1430"/>
    </location>
</feature>
<keyword evidence="7" id="KW-1185">Reference proteome</keyword>
<feature type="region of interest" description="Disordered" evidence="4">
    <location>
        <begin position="70"/>
        <end position="145"/>
    </location>
</feature>
<dbReference type="OrthoDB" id="3253684at2759"/>
<feature type="compositionally biased region" description="Basic residues" evidence="4">
    <location>
        <begin position="27"/>
        <end position="36"/>
    </location>
</feature>
<dbReference type="Gene3D" id="3.40.395.10">
    <property type="entry name" value="Adenoviral Proteinase, Chain A"/>
    <property type="match status" value="1"/>
</dbReference>
<dbReference type="STRING" id="686832.A0A0C3C3P3"/>
<feature type="compositionally biased region" description="Acidic residues" evidence="4">
    <location>
        <begin position="1400"/>
        <end position="1424"/>
    </location>
</feature>
<evidence type="ECO:0000256" key="3">
    <source>
        <dbReference type="ARBA" id="ARBA00022801"/>
    </source>
</evidence>
<feature type="compositionally biased region" description="Polar residues" evidence="4">
    <location>
        <begin position="123"/>
        <end position="136"/>
    </location>
</feature>
<dbReference type="InterPro" id="IPR040521">
    <property type="entry name" value="KDZ"/>
</dbReference>
<reference evidence="7" key="2">
    <citation type="submission" date="2015-01" db="EMBL/GenBank/DDBJ databases">
        <title>Evolutionary Origins and Diversification of the Mycorrhizal Mutualists.</title>
        <authorList>
            <consortium name="DOE Joint Genome Institute"/>
            <consortium name="Mycorrhizal Genomics Consortium"/>
            <person name="Kohler A."/>
            <person name="Kuo A."/>
            <person name="Nagy L.G."/>
            <person name="Floudas D."/>
            <person name="Copeland A."/>
            <person name="Barry K.W."/>
            <person name="Cichocki N."/>
            <person name="Veneault-Fourrey C."/>
            <person name="LaButti K."/>
            <person name="Lindquist E.A."/>
            <person name="Lipzen A."/>
            <person name="Lundell T."/>
            <person name="Morin E."/>
            <person name="Murat C."/>
            <person name="Riley R."/>
            <person name="Ohm R."/>
            <person name="Sun H."/>
            <person name="Tunlid A."/>
            <person name="Henrissat B."/>
            <person name="Grigoriev I.V."/>
            <person name="Hibbett D.S."/>
            <person name="Martin F."/>
        </authorList>
    </citation>
    <scope>NUCLEOTIDE SEQUENCE [LARGE SCALE GENOMIC DNA]</scope>
    <source>
        <strain evidence="7">h7</strain>
    </source>
</reference>
<evidence type="ECO:0000313" key="7">
    <source>
        <dbReference type="Proteomes" id="UP000053424"/>
    </source>
</evidence>
<dbReference type="GO" id="GO:0008234">
    <property type="term" value="F:cysteine-type peptidase activity"/>
    <property type="evidence" value="ECO:0007669"/>
    <property type="project" value="InterPro"/>
</dbReference>
<keyword evidence="2" id="KW-0645">Protease</keyword>
<dbReference type="Pfam" id="PF02902">
    <property type="entry name" value="Peptidase_C48"/>
    <property type="match status" value="1"/>
</dbReference>
<organism evidence="6 7">
    <name type="scientific">Hebeloma cylindrosporum</name>
    <dbReference type="NCBI Taxonomy" id="76867"/>
    <lineage>
        <taxon>Eukaryota</taxon>
        <taxon>Fungi</taxon>
        <taxon>Dikarya</taxon>
        <taxon>Basidiomycota</taxon>
        <taxon>Agaricomycotina</taxon>
        <taxon>Agaricomycetes</taxon>
        <taxon>Agaricomycetidae</taxon>
        <taxon>Agaricales</taxon>
        <taxon>Agaricineae</taxon>
        <taxon>Hymenogastraceae</taxon>
        <taxon>Hebeloma</taxon>
    </lineage>
</organism>